<evidence type="ECO:0000256" key="7">
    <source>
        <dbReference type="ARBA" id="ARBA00022984"/>
    </source>
</evidence>
<evidence type="ECO:0000256" key="3">
    <source>
        <dbReference type="ARBA" id="ARBA00022618"/>
    </source>
</evidence>
<organism evidence="15 16">
    <name type="scientific">Gloeobacter morelensis MG652769</name>
    <dbReference type="NCBI Taxonomy" id="2781736"/>
    <lineage>
        <taxon>Bacteria</taxon>
        <taxon>Bacillati</taxon>
        <taxon>Cyanobacteriota</taxon>
        <taxon>Cyanophyceae</taxon>
        <taxon>Gloeobacterales</taxon>
        <taxon>Gloeobacteraceae</taxon>
        <taxon>Gloeobacter</taxon>
        <taxon>Gloeobacter morelensis</taxon>
    </lineage>
</organism>
<name>A0ABY3PSE8_9CYAN</name>
<dbReference type="RefSeq" id="WP_230843640.1">
    <property type="nucleotide sequence ID" value="NZ_CP063845.1"/>
</dbReference>
<dbReference type="SUPFAM" id="SSF53623">
    <property type="entry name" value="MurD-like peptide ligases, catalytic domain"/>
    <property type="match status" value="1"/>
</dbReference>
<keyword evidence="3 10" id="KW-0132">Cell division</keyword>
<dbReference type="Gene3D" id="3.40.1390.10">
    <property type="entry name" value="MurE/MurF, N-terminal domain"/>
    <property type="match status" value="1"/>
</dbReference>
<dbReference type="InterPro" id="IPR013221">
    <property type="entry name" value="Mur_ligase_cen"/>
</dbReference>
<evidence type="ECO:0000256" key="1">
    <source>
        <dbReference type="ARBA" id="ARBA00022490"/>
    </source>
</evidence>
<dbReference type="InterPro" id="IPR005863">
    <property type="entry name" value="UDP-N-AcMur_synth"/>
</dbReference>
<keyword evidence="7 10" id="KW-0573">Peptidoglycan synthesis</keyword>
<evidence type="ECO:0000256" key="2">
    <source>
        <dbReference type="ARBA" id="ARBA00022598"/>
    </source>
</evidence>
<keyword evidence="4 10" id="KW-0547">Nucleotide-binding</keyword>
<dbReference type="Proteomes" id="UP001054846">
    <property type="component" value="Chromosome"/>
</dbReference>
<comment type="subcellular location">
    <subcellularLocation>
        <location evidence="10 11">Cytoplasm</location>
    </subcellularLocation>
</comment>
<evidence type="ECO:0000313" key="15">
    <source>
        <dbReference type="EMBL" id="UFP96397.1"/>
    </source>
</evidence>
<keyword evidence="5 10" id="KW-0067">ATP-binding</keyword>
<keyword evidence="1 10" id="KW-0963">Cytoplasm</keyword>
<dbReference type="Pfam" id="PF01225">
    <property type="entry name" value="Mur_ligase"/>
    <property type="match status" value="1"/>
</dbReference>
<dbReference type="HAMAP" id="MF_02019">
    <property type="entry name" value="MurF"/>
    <property type="match status" value="1"/>
</dbReference>
<dbReference type="InterPro" id="IPR036565">
    <property type="entry name" value="Mur-like_cat_sf"/>
</dbReference>
<keyword evidence="8 10" id="KW-0131">Cell cycle</keyword>
<keyword evidence="2 10" id="KW-0436">Ligase</keyword>
<dbReference type="PANTHER" id="PTHR43024">
    <property type="entry name" value="UDP-N-ACETYLMURAMOYL-TRIPEPTIDE--D-ALANYL-D-ALANINE LIGASE"/>
    <property type="match status" value="1"/>
</dbReference>
<comment type="pathway">
    <text evidence="10 11">Cell wall biogenesis; peptidoglycan biosynthesis.</text>
</comment>
<feature type="domain" description="Mur ligase N-terminal catalytic" evidence="12">
    <location>
        <begin position="25"/>
        <end position="72"/>
    </location>
</feature>
<dbReference type="Gene3D" id="3.40.1190.10">
    <property type="entry name" value="Mur-like, catalytic domain"/>
    <property type="match status" value="1"/>
</dbReference>
<evidence type="ECO:0000256" key="6">
    <source>
        <dbReference type="ARBA" id="ARBA00022960"/>
    </source>
</evidence>
<protein>
    <recommendedName>
        <fullName evidence="10 11">UDP-N-acetylmuramoyl-tripeptide--D-alanyl-D-alanine ligase</fullName>
        <ecNumber evidence="10 11">6.3.2.10</ecNumber>
    </recommendedName>
    <alternativeName>
        <fullName evidence="10">D-alanyl-D-alanine-adding enzyme</fullName>
    </alternativeName>
</protein>
<dbReference type="GO" id="GO:0016874">
    <property type="term" value="F:ligase activity"/>
    <property type="evidence" value="ECO:0007669"/>
    <property type="project" value="UniProtKB-KW"/>
</dbReference>
<dbReference type="InterPro" id="IPR051046">
    <property type="entry name" value="MurCDEF_CellWall_CoF430Synth"/>
</dbReference>
<evidence type="ECO:0000256" key="4">
    <source>
        <dbReference type="ARBA" id="ARBA00022741"/>
    </source>
</evidence>
<dbReference type="InterPro" id="IPR035911">
    <property type="entry name" value="MurE/MurF_N"/>
</dbReference>
<evidence type="ECO:0000256" key="5">
    <source>
        <dbReference type="ARBA" id="ARBA00022840"/>
    </source>
</evidence>
<dbReference type="InterPro" id="IPR000713">
    <property type="entry name" value="Mur_ligase_N"/>
</dbReference>
<dbReference type="SUPFAM" id="SSF63418">
    <property type="entry name" value="MurE/MurF N-terminal domain"/>
    <property type="match status" value="1"/>
</dbReference>
<keyword evidence="16" id="KW-1185">Reference proteome</keyword>
<comment type="similarity">
    <text evidence="10">Belongs to the MurCDEF family. MurF subfamily.</text>
</comment>
<evidence type="ECO:0000256" key="9">
    <source>
        <dbReference type="ARBA" id="ARBA00023316"/>
    </source>
</evidence>
<gene>
    <name evidence="10" type="primary">murF</name>
    <name evidence="15" type="ORF">ISF26_09385</name>
</gene>
<feature type="domain" description="Mur ligase C-terminal" evidence="13">
    <location>
        <begin position="303"/>
        <end position="426"/>
    </location>
</feature>
<dbReference type="SUPFAM" id="SSF53244">
    <property type="entry name" value="MurD-like peptide ligases, peptide-binding domain"/>
    <property type="match status" value="1"/>
</dbReference>
<evidence type="ECO:0000256" key="10">
    <source>
        <dbReference type="HAMAP-Rule" id="MF_02019"/>
    </source>
</evidence>
<sequence length="451" mass="48262">MFKIDTQTLQILLGAAVEGVLPALVQGVTTDTRTLTPGSLFVALRGERFDGHDYALQAVAGGAALVIADRPVAAPHLRVADTLEAYQALARWWRDRFKLPVVAVTGSAGKTTTRELIRAVLATAGPVLAPPGNENNDVGVPKLLLQLTDAHRYCVVEMGMRGPGEIARLARCAAPSVGVITNVGSAHIGRLGSHAAIADAKCELLAGMSASGAAILNGEDERLLSTARRRWAGPVLTYGLDAGDVMGSFDGVHLHVDGIAFIPPLPGRHNHLNFLAALAVARHLGLDLLQVRERLQDLHLPTGRSLVIALEGDVQLIDETYNSAPESARAALAWFEGLPGRRRIAVLGQMRELGEFSRDLHRSLGEHCRRLALDELVVLEAGEDTEALLAGAGDLPVVQLASHRAVAEYLAERVRPGDRILFKASRAVGLERVLVEFQDLFRAGIPSERAQ</sequence>
<reference evidence="15 16" key="1">
    <citation type="journal article" date="2021" name="Genome Biol. Evol.">
        <title>Complete Genome Sequencing of a Novel Gloeobacter Species from a Waterfall Cave in Mexico.</title>
        <authorList>
            <person name="Saw J.H."/>
            <person name="Cardona T."/>
            <person name="Montejano G."/>
        </authorList>
    </citation>
    <scope>NUCLEOTIDE SEQUENCE [LARGE SCALE GENOMIC DNA]</scope>
    <source>
        <strain evidence="15">MG652769</strain>
    </source>
</reference>
<dbReference type="Pfam" id="PF08245">
    <property type="entry name" value="Mur_ligase_M"/>
    <property type="match status" value="1"/>
</dbReference>
<comment type="catalytic activity">
    <reaction evidence="10 11">
        <text>D-alanyl-D-alanine + UDP-N-acetyl-alpha-D-muramoyl-L-alanyl-gamma-D-glutamyl-meso-2,6-diaminopimelate + ATP = UDP-N-acetyl-alpha-D-muramoyl-L-alanyl-gamma-D-glutamyl-meso-2,6-diaminopimeloyl-D-alanyl-D-alanine + ADP + phosphate + H(+)</text>
        <dbReference type="Rhea" id="RHEA:28374"/>
        <dbReference type="ChEBI" id="CHEBI:15378"/>
        <dbReference type="ChEBI" id="CHEBI:30616"/>
        <dbReference type="ChEBI" id="CHEBI:43474"/>
        <dbReference type="ChEBI" id="CHEBI:57822"/>
        <dbReference type="ChEBI" id="CHEBI:61386"/>
        <dbReference type="ChEBI" id="CHEBI:83905"/>
        <dbReference type="ChEBI" id="CHEBI:456216"/>
        <dbReference type="EC" id="6.3.2.10"/>
    </reaction>
</comment>
<evidence type="ECO:0000259" key="12">
    <source>
        <dbReference type="Pfam" id="PF01225"/>
    </source>
</evidence>
<keyword evidence="9 10" id="KW-0961">Cell wall biogenesis/degradation</keyword>
<feature type="binding site" evidence="10">
    <location>
        <begin position="106"/>
        <end position="112"/>
    </location>
    <ligand>
        <name>ATP</name>
        <dbReference type="ChEBI" id="CHEBI:30616"/>
    </ligand>
</feature>
<evidence type="ECO:0000259" key="13">
    <source>
        <dbReference type="Pfam" id="PF02875"/>
    </source>
</evidence>
<dbReference type="PANTHER" id="PTHR43024:SF1">
    <property type="entry name" value="UDP-N-ACETYLMURAMOYL-TRIPEPTIDE--D-ALANYL-D-ALANINE LIGASE"/>
    <property type="match status" value="1"/>
</dbReference>
<keyword evidence="6 10" id="KW-0133">Cell shape</keyword>
<evidence type="ECO:0000256" key="8">
    <source>
        <dbReference type="ARBA" id="ARBA00023306"/>
    </source>
</evidence>
<dbReference type="InterPro" id="IPR036615">
    <property type="entry name" value="Mur_ligase_C_dom_sf"/>
</dbReference>
<proteinExistence type="inferred from homology"/>
<evidence type="ECO:0000259" key="14">
    <source>
        <dbReference type="Pfam" id="PF08245"/>
    </source>
</evidence>
<comment type="function">
    <text evidence="10 11">Involved in cell wall formation. Catalyzes the final step in the synthesis of UDP-N-acetylmuramoyl-pentapeptide, the precursor of murein.</text>
</comment>
<evidence type="ECO:0000256" key="11">
    <source>
        <dbReference type="RuleBase" id="RU004136"/>
    </source>
</evidence>
<dbReference type="NCBIfam" id="TIGR01143">
    <property type="entry name" value="murF"/>
    <property type="match status" value="1"/>
</dbReference>
<accession>A0ABY3PSE8</accession>
<dbReference type="EC" id="6.3.2.10" evidence="10 11"/>
<dbReference type="Gene3D" id="3.90.190.20">
    <property type="entry name" value="Mur ligase, C-terminal domain"/>
    <property type="match status" value="1"/>
</dbReference>
<evidence type="ECO:0000313" key="16">
    <source>
        <dbReference type="Proteomes" id="UP001054846"/>
    </source>
</evidence>
<dbReference type="EMBL" id="CP063845">
    <property type="protein sequence ID" value="UFP96397.1"/>
    <property type="molecule type" value="Genomic_DNA"/>
</dbReference>
<dbReference type="Pfam" id="PF02875">
    <property type="entry name" value="Mur_ligase_C"/>
    <property type="match status" value="1"/>
</dbReference>
<feature type="domain" description="Mur ligase central" evidence="14">
    <location>
        <begin position="104"/>
        <end position="281"/>
    </location>
</feature>
<dbReference type="InterPro" id="IPR004101">
    <property type="entry name" value="Mur_ligase_C"/>
</dbReference>